<gene>
    <name evidence="1" type="ORF">CRT60_00230</name>
</gene>
<dbReference type="EMBL" id="PDKW01000031">
    <property type="protein sequence ID" value="PGH59475.1"/>
    <property type="molecule type" value="Genomic_DNA"/>
</dbReference>
<evidence type="ECO:0000313" key="2">
    <source>
        <dbReference type="Proteomes" id="UP000225379"/>
    </source>
</evidence>
<evidence type="ECO:0000313" key="1">
    <source>
        <dbReference type="EMBL" id="PGH59475.1"/>
    </source>
</evidence>
<keyword evidence="2" id="KW-1185">Reference proteome</keyword>
<protein>
    <submittedName>
        <fullName evidence="1">Uncharacterized protein</fullName>
    </submittedName>
</protein>
<reference evidence="2" key="1">
    <citation type="submission" date="2017-10" db="EMBL/GenBank/DDBJ databases">
        <authorList>
            <person name="Kravchenko I.K."/>
            <person name="Grouzdev D.S."/>
        </authorList>
    </citation>
    <scope>NUCLEOTIDE SEQUENCE [LARGE SCALE GENOMIC DNA]</scope>
    <source>
        <strain evidence="2">B2</strain>
    </source>
</reference>
<sequence>MDDDVFASIKAGLEEAIAFQRGELEKPVRLTRFERLPDGTLRRIVEEVTSPPAPTPGLPPR</sequence>
<proteinExistence type="predicted"/>
<organism evidence="1 2">
    <name type="scientific">Azospirillum palustre</name>
    <dbReference type="NCBI Taxonomy" id="2044885"/>
    <lineage>
        <taxon>Bacteria</taxon>
        <taxon>Pseudomonadati</taxon>
        <taxon>Pseudomonadota</taxon>
        <taxon>Alphaproteobacteria</taxon>
        <taxon>Rhodospirillales</taxon>
        <taxon>Azospirillaceae</taxon>
        <taxon>Azospirillum</taxon>
    </lineage>
</organism>
<dbReference type="RefSeq" id="WP_098734456.1">
    <property type="nucleotide sequence ID" value="NZ_PDKW01000031.1"/>
</dbReference>
<accession>A0A2B8BNP2</accession>
<comment type="caution">
    <text evidence="1">The sequence shown here is derived from an EMBL/GenBank/DDBJ whole genome shotgun (WGS) entry which is preliminary data.</text>
</comment>
<dbReference type="Proteomes" id="UP000225379">
    <property type="component" value="Unassembled WGS sequence"/>
</dbReference>
<dbReference type="AlphaFoldDB" id="A0A2B8BNP2"/>
<name>A0A2B8BNP2_9PROT</name>